<reference evidence="2 3" key="1">
    <citation type="submission" date="2023-01" db="EMBL/GenBank/DDBJ databases">
        <title>Minimal conservation of predation-associated metabolite biosynthetic gene clusters underscores biosynthetic potential of Myxococcota including descriptions for ten novel species: Archangium lansinium sp. nov., Myxococcus landrumus sp. nov., Nannocystis bai.</title>
        <authorList>
            <person name="Ahearne A."/>
            <person name="Stevens C."/>
            <person name="Dowd S."/>
        </authorList>
    </citation>
    <scope>NUCLEOTIDE SEQUENCE [LARGE SCALE GENOMIC DNA]</scope>
    <source>
        <strain evidence="2 3">WIWO2</strain>
    </source>
</reference>
<evidence type="ECO:0000313" key="2">
    <source>
        <dbReference type="EMBL" id="MDC0679121.1"/>
    </source>
</evidence>
<feature type="compositionally biased region" description="Basic and acidic residues" evidence="1">
    <location>
        <begin position="76"/>
        <end position="87"/>
    </location>
</feature>
<feature type="compositionally biased region" description="Basic and acidic residues" evidence="1">
    <location>
        <begin position="109"/>
        <end position="119"/>
    </location>
</feature>
<accession>A0ABT5BYB2</accession>
<keyword evidence="3" id="KW-1185">Reference proteome</keyword>
<protein>
    <submittedName>
        <fullName evidence="2">Uncharacterized protein</fullName>
    </submittedName>
</protein>
<dbReference type="EMBL" id="JAQNDK010000002">
    <property type="protein sequence ID" value="MDC0679121.1"/>
    <property type="molecule type" value="Genomic_DNA"/>
</dbReference>
<sequence length="119" mass="12837">MSSDPDRDDPREDLKQGLSLLWRAARKTAVDLRKDLDGTNVGKAIDDAGRELVRAATNVVGRIGAELSKGPAQAPPRDERAEGRGEEAEGPETRPAGPTPEDPGFRIAVDPEDKDTKPR</sequence>
<organism evidence="2 3">
    <name type="scientific">Sorangium atrum</name>
    <dbReference type="NCBI Taxonomy" id="2995308"/>
    <lineage>
        <taxon>Bacteria</taxon>
        <taxon>Pseudomonadati</taxon>
        <taxon>Myxococcota</taxon>
        <taxon>Polyangia</taxon>
        <taxon>Polyangiales</taxon>
        <taxon>Polyangiaceae</taxon>
        <taxon>Sorangium</taxon>
    </lineage>
</organism>
<proteinExistence type="predicted"/>
<comment type="caution">
    <text evidence="2">The sequence shown here is derived from an EMBL/GenBank/DDBJ whole genome shotgun (WGS) entry which is preliminary data.</text>
</comment>
<feature type="region of interest" description="Disordered" evidence="1">
    <location>
        <begin position="63"/>
        <end position="119"/>
    </location>
</feature>
<dbReference type="RefSeq" id="WP_272096068.1">
    <property type="nucleotide sequence ID" value="NZ_JAQNDK010000002.1"/>
</dbReference>
<gene>
    <name evidence="2" type="ORF">POL72_15360</name>
</gene>
<name>A0ABT5BYB2_9BACT</name>
<evidence type="ECO:0000313" key="3">
    <source>
        <dbReference type="Proteomes" id="UP001217485"/>
    </source>
</evidence>
<dbReference type="Proteomes" id="UP001217485">
    <property type="component" value="Unassembled WGS sequence"/>
</dbReference>
<evidence type="ECO:0000256" key="1">
    <source>
        <dbReference type="SAM" id="MobiDB-lite"/>
    </source>
</evidence>